<dbReference type="EMBL" id="KV424040">
    <property type="protein sequence ID" value="KZT53340.1"/>
    <property type="molecule type" value="Genomic_DNA"/>
</dbReference>
<keyword evidence="2" id="KW-1185">Reference proteome</keyword>
<gene>
    <name evidence="1" type="ORF">CALCODRAFT_511484</name>
</gene>
<proteinExistence type="predicted"/>
<dbReference type="InParanoid" id="A0A165DQW0"/>
<name>A0A165DQW0_9BASI</name>
<dbReference type="Proteomes" id="UP000076842">
    <property type="component" value="Unassembled WGS sequence"/>
</dbReference>
<organism evidence="1 2">
    <name type="scientific">Calocera cornea HHB12733</name>
    <dbReference type="NCBI Taxonomy" id="1353952"/>
    <lineage>
        <taxon>Eukaryota</taxon>
        <taxon>Fungi</taxon>
        <taxon>Dikarya</taxon>
        <taxon>Basidiomycota</taxon>
        <taxon>Agaricomycotina</taxon>
        <taxon>Dacrymycetes</taxon>
        <taxon>Dacrymycetales</taxon>
        <taxon>Dacrymycetaceae</taxon>
        <taxon>Calocera</taxon>
    </lineage>
</organism>
<sequence length="627" mass="69153">MAASINDQSISDSVVGMVMYNMSAAVLLDLEDWLMIGWLSTDAKLEPVSANRGTAATRSVSLLALSPRTGPLPVTSTALPKRKIDSLKYDEEDNLPLYTCHKVLPVVATSLAPEPVYHCYSDETWSLFISEGGIVGGTFYNHTSGQTHTIRPYGPNKDPLLYLPDSPPLILRRSGCLVEVVIGYELAHRKTDRVERAHDKFATFLIKISPEMASGRLLSDVSSRPIAYNGMLVVFGSKQGVTYPHIWHEGRRCEIALKLPVMQGSFTATFDQSNRTLVLVSDDSHLFYIFSVDDIEEAASLPSPQPARLPRYTAATQTGLIPHSTKVFNIAGLTTVFVVREGQEIVFYHAPSPDTLTPYAYAHLNLNHYITDVAIAPNGRFAMILGHDSTGNKPSWISIGALPLPPPHASSFLGKLVYLRPILQGDAAEDGFRNFDSLMIAASPNTRGFKVTAGIRQSYVWRDIHFQPADSNSPTPAVTLTLSISIPAEFCKGRQNIRAIKRLVYSRDIASRPRVVIRLRGVQSLPSLHKWVTGKKLKIVSKEIFHRNMGPAVILRTGFGVHGNLEFHARLSYGFTDSYIVSSAISNGCRYFLLNISKEYEETLDAQYMGQAFNHGRSEDAQAASDS</sequence>
<reference evidence="1 2" key="1">
    <citation type="journal article" date="2016" name="Mol. Biol. Evol.">
        <title>Comparative Genomics of Early-Diverging Mushroom-Forming Fungi Provides Insights into the Origins of Lignocellulose Decay Capabilities.</title>
        <authorList>
            <person name="Nagy L.G."/>
            <person name="Riley R."/>
            <person name="Tritt A."/>
            <person name="Adam C."/>
            <person name="Daum C."/>
            <person name="Floudas D."/>
            <person name="Sun H."/>
            <person name="Yadav J.S."/>
            <person name="Pangilinan J."/>
            <person name="Larsson K.H."/>
            <person name="Matsuura K."/>
            <person name="Barry K."/>
            <person name="Labutti K."/>
            <person name="Kuo R."/>
            <person name="Ohm R.A."/>
            <person name="Bhattacharya S.S."/>
            <person name="Shirouzu T."/>
            <person name="Yoshinaga Y."/>
            <person name="Martin F.M."/>
            <person name="Grigoriev I.V."/>
            <person name="Hibbett D.S."/>
        </authorList>
    </citation>
    <scope>NUCLEOTIDE SEQUENCE [LARGE SCALE GENOMIC DNA]</scope>
    <source>
        <strain evidence="1 2">HHB12733</strain>
    </source>
</reference>
<protein>
    <submittedName>
        <fullName evidence="1">Uncharacterized protein</fullName>
    </submittedName>
</protein>
<evidence type="ECO:0000313" key="2">
    <source>
        <dbReference type="Proteomes" id="UP000076842"/>
    </source>
</evidence>
<accession>A0A165DQW0</accession>
<evidence type="ECO:0000313" key="1">
    <source>
        <dbReference type="EMBL" id="KZT53340.1"/>
    </source>
</evidence>
<dbReference type="AlphaFoldDB" id="A0A165DQW0"/>